<dbReference type="OrthoDB" id="692230at2759"/>
<evidence type="ECO:0000313" key="2">
    <source>
        <dbReference type="EMBL" id="KAF3339870.1"/>
    </source>
</evidence>
<gene>
    <name evidence="2" type="ORF">FCM35_KLT15641</name>
</gene>
<dbReference type="InterPro" id="IPR056689">
    <property type="entry name" value="DUF7787"/>
</dbReference>
<reference evidence="2" key="1">
    <citation type="submission" date="2020-01" db="EMBL/GenBank/DDBJ databases">
        <title>Genome sequence of Kobresia littledalei, the first chromosome-level genome in the family Cyperaceae.</title>
        <authorList>
            <person name="Qu G."/>
        </authorList>
    </citation>
    <scope>NUCLEOTIDE SEQUENCE</scope>
    <source>
        <strain evidence="2">C.B.Clarke</strain>
        <tissue evidence="2">Leaf</tissue>
    </source>
</reference>
<dbReference type="Pfam" id="PF25042">
    <property type="entry name" value="DUF7787"/>
    <property type="match status" value="1"/>
</dbReference>
<evidence type="ECO:0000259" key="1">
    <source>
        <dbReference type="Pfam" id="PF25042"/>
    </source>
</evidence>
<organism evidence="2 3">
    <name type="scientific">Carex littledalei</name>
    <dbReference type="NCBI Taxonomy" id="544730"/>
    <lineage>
        <taxon>Eukaryota</taxon>
        <taxon>Viridiplantae</taxon>
        <taxon>Streptophyta</taxon>
        <taxon>Embryophyta</taxon>
        <taxon>Tracheophyta</taxon>
        <taxon>Spermatophyta</taxon>
        <taxon>Magnoliopsida</taxon>
        <taxon>Liliopsida</taxon>
        <taxon>Poales</taxon>
        <taxon>Cyperaceae</taxon>
        <taxon>Cyperoideae</taxon>
        <taxon>Cariceae</taxon>
        <taxon>Carex</taxon>
        <taxon>Carex subgen. Euthyceras</taxon>
    </lineage>
</organism>
<dbReference type="EMBL" id="SWLB01000003">
    <property type="protein sequence ID" value="KAF3339870.1"/>
    <property type="molecule type" value="Genomic_DNA"/>
</dbReference>
<sequence length="210" mass="23912">MESFKLKQLKFEDYLSFIRDSDADNLTVYQLNQILSIHGFAKLNQTKEYIVNAVSLLDLIPPTRSTIHANTGMAQLSSCHMSPLHLMELKQDIRDIEWQECPIGSVVTVNCVALCTSDDSISQDGTGVDMVRKRIERDEERDKMSFLRVPKPAMEGEEDTVVKVKPEMEKATHVASMTLKDADGYSWKNSGSNVLKRFPFYRFAFDLLIL</sequence>
<dbReference type="PANTHER" id="PTHR35096:SF8">
    <property type="entry name" value="OS03G0308600 PROTEIN"/>
    <property type="match status" value="1"/>
</dbReference>
<protein>
    <recommendedName>
        <fullName evidence="1">DUF7787 domain-containing protein</fullName>
    </recommendedName>
</protein>
<keyword evidence="3" id="KW-1185">Reference proteome</keyword>
<comment type="caution">
    <text evidence="2">The sequence shown here is derived from an EMBL/GenBank/DDBJ whole genome shotgun (WGS) entry which is preliminary data.</text>
</comment>
<evidence type="ECO:0000313" key="3">
    <source>
        <dbReference type="Proteomes" id="UP000623129"/>
    </source>
</evidence>
<name>A0A833VS94_9POAL</name>
<feature type="domain" description="DUF7787" evidence="1">
    <location>
        <begin position="7"/>
        <end position="60"/>
    </location>
</feature>
<dbReference type="Proteomes" id="UP000623129">
    <property type="component" value="Unassembled WGS sequence"/>
</dbReference>
<proteinExistence type="predicted"/>
<dbReference type="PANTHER" id="PTHR35096">
    <property type="entry name" value="BNAA08G28570D PROTEIN"/>
    <property type="match status" value="1"/>
</dbReference>
<dbReference type="AlphaFoldDB" id="A0A833VS94"/>
<accession>A0A833VS94</accession>